<keyword evidence="2" id="KW-0813">Transport</keyword>
<dbReference type="InterPro" id="IPR036942">
    <property type="entry name" value="Beta-barrel_TonB_sf"/>
</dbReference>
<dbReference type="Gene3D" id="2.40.170.20">
    <property type="entry name" value="TonB-dependent receptor, beta-barrel domain"/>
    <property type="match status" value="1"/>
</dbReference>
<dbReference type="PANTHER" id="PTHR30069:SF29">
    <property type="entry name" value="HEMOGLOBIN AND HEMOGLOBIN-HAPTOGLOBIN-BINDING PROTEIN 1-RELATED"/>
    <property type="match status" value="1"/>
</dbReference>
<sequence>NLFKYRADDLIAYGADGIAQNMHNQRGHGMELDINYTATNKLSLRGNFAWQKSKDQDTAEPVADAPGYQASLALRLRATHSCTLNTQANWVAGRKRVSGDTNRATMKDYTTVDLTVRCDHIAGKPLEIAASIRNAFNADIREPSPYNPMLGRAGVVGDYPQEGRSFYIEASYKFK</sequence>
<dbReference type="InterPro" id="IPR039426">
    <property type="entry name" value="TonB-dep_rcpt-like"/>
</dbReference>
<dbReference type="PROSITE" id="PS52016">
    <property type="entry name" value="TONB_DEPENDENT_REC_3"/>
    <property type="match status" value="1"/>
</dbReference>
<evidence type="ECO:0000256" key="7">
    <source>
        <dbReference type="ARBA" id="ARBA00023170"/>
    </source>
</evidence>
<gene>
    <name evidence="10" type="ORF">MNBD_GAMMA18-227</name>
</gene>
<evidence type="ECO:0000256" key="6">
    <source>
        <dbReference type="ARBA" id="ARBA00023136"/>
    </source>
</evidence>
<keyword evidence="7" id="KW-0675">Receptor</keyword>
<keyword evidence="4" id="KW-0732">Signal</keyword>
<dbReference type="Pfam" id="PF00593">
    <property type="entry name" value="TonB_dep_Rec_b-barrel"/>
    <property type="match status" value="1"/>
</dbReference>
<keyword evidence="5" id="KW-0798">TonB box</keyword>
<comment type="subcellular location">
    <subcellularLocation>
        <location evidence="1">Cell outer membrane</location>
        <topology evidence="1">Multi-pass membrane protein</topology>
    </subcellularLocation>
</comment>
<proteinExistence type="predicted"/>
<evidence type="ECO:0000256" key="2">
    <source>
        <dbReference type="ARBA" id="ARBA00022448"/>
    </source>
</evidence>
<evidence type="ECO:0000256" key="3">
    <source>
        <dbReference type="ARBA" id="ARBA00022692"/>
    </source>
</evidence>
<dbReference type="GO" id="GO:0015344">
    <property type="term" value="F:siderophore uptake transmembrane transporter activity"/>
    <property type="evidence" value="ECO:0007669"/>
    <property type="project" value="TreeGrafter"/>
</dbReference>
<name>A0A3B0ZUC4_9ZZZZ</name>
<keyword evidence="3" id="KW-0812">Transmembrane</keyword>
<dbReference type="GO" id="GO:0009279">
    <property type="term" value="C:cell outer membrane"/>
    <property type="evidence" value="ECO:0007669"/>
    <property type="project" value="UniProtKB-SubCell"/>
</dbReference>
<dbReference type="EMBL" id="UOFP01000078">
    <property type="protein sequence ID" value="VAW85034.1"/>
    <property type="molecule type" value="Genomic_DNA"/>
</dbReference>
<dbReference type="GO" id="GO:0044718">
    <property type="term" value="P:siderophore transmembrane transport"/>
    <property type="evidence" value="ECO:0007669"/>
    <property type="project" value="TreeGrafter"/>
</dbReference>
<keyword evidence="6" id="KW-0472">Membrane</keyword>
<organism evidence="10">
    <name type="scientific">hydrothermal vent metagenome</name>
    <dbReference type="NCBI Taxonomy" id="652676"/>
    <lineage>
        <taxon>unclassified sequences</taxon>
        <taxon>metagenomes</taxon>
        <taxon>ecological metagenomes</taxon>
    </lineage>
</organism>
<protein>
    <recommendedName>
        <fullName evidence="9">TonB-dependent receptor-like beta-barrel domain-containing protein</fullName>
    </recommendedName>
</protein>
<evidence type="ECO:0000259" key="9">
    <source>
        <dbReference type="Pfam" id="PF00593"/>
    </source>
</evidence>
<accession>A0A3B0ZUC4</accession>
<dbReference type="InterPro" id="IPR000531">
    <property type="entry name" value="Beta-barrel_TonB"/>
</dbReference>
<dbReference type="SUPFAM" id="SSF56935">
    <property type="entry name" value="Porins"/>
    <property type="match status" value="1"/>
</dbReference>
<feature type="domain" description="TonB-dependent receptor-like beta-barrel" evidence="9">
    <location>
        <begin position="2"/>
        <end position="134"/>
    </location>
</feature>
<evidence type="ECO:0000256" key="8">
    <source>
        <dbReference type="ARBA" id="ARBA00023237"/>
    </source>
</evidence>
<evidence type="ECO:0000256" key="5">
    <source>
        <dbReference type="ARBA" id="ARBA00023077"/>
    </source>
</evidence>
<reference evidence="10" key="1">
    <citation type="submission" date="2018-06" db="EMBL/GenBank/DDBJ databases">
        <authorList>
            <person name="Zhirakovskaya E."/>
        </authorList>
    </citation>
    <scope>NUCLEOTIDE SEQUENCE</scope>
</reference>
<evidence type="ECO:0000313" key="10">
    <source>
        <dbReference type="EMBL" id="VAW85034.1"/>
    </source>
</evidence>
<dbReference type="AlphaFoldDB" id="A0A3B0ZUC4"/>
<keyword evidence="8" id="KW-0998">Cell outer membrane</keyword>
<evidence type="ECO:0000256" key="4">
    <source>
        <dbReference type="ARBA" id="ARBA00022729"/>
    </source>
</evidence>
<dbReference type="PANTHER" id="PTHR30069">
    <property type="entry name" value="TONB-DEPENDENT OUTER MEMBRANE RECEPTOR"/>
    <property type="match status" value="1"/>
</dbReference>
<feature type="non-terminal residue" evidence="10">
    <location>
        <position position="1"/>
    </location>
</feature>
<evidence type="ECO:0000256" key="1">
    <source>
        <dbReference type="ARBA" id="ARBA00004571"/>
    </source>
</evidence>